<dbReference type="InterPro" id="IPR016195">
    <property type="entry name" value="Pol/histidinol_Pase-like"/>
</dbReference>
<accession>A0ABW2UAV6</accession>
<dbReference type="SUPFAM" id="SSF89550">
    <property type="entry name" value="PHP domain-like"/>
    <property type="match status" value="1"/>
</dbReference>
<evidence type="ECO:0000313" key="1">
    <source>
        <dbReference type="EMBL" id="MFC7670673.1"/>
    </source>
</evidence>
<dbReference type="Proteomes" id="UP001596513">
    <property type="component" value="Unassembled WGS sequence"/>
</dbReference>
<organism evidence="1 2">
    <name type="scientific">Hymenobacter humi</name>
    <dbReference type="NCBI Taxonomy" id="1411620"/>
    <lineage>
        <taxon>Bacteria</taxon>
        <taxon>Pseudomonadati</taxon>
        <taxon>Bacteroidota</taxon>
        <taxon>Cytophagia</taxon>
        <taxon>Cytophagales</taxon>
        <taxon>Hymenobacteraceae</taxon>
        <taxon>Hymenobacter</taxon>
    </lineage>
</organism>
<gene>
    <name evidence="1" type="ORF">ACFQT0_27290</name>
</gene>
<dbReference type="EMBL" id="JBHTEK010000003">
    <property type="protein sequence ID" value="MFC7670673.1"/>
    <property type="molecule type" value="Genomic_DNA"/>
</dbReference>
<evidence type="ECO:0000313" key="2">
    <source>
        <dbReference type="Proteomes" id="UP001596513"/>
    </source>
</evidence>
<comment type="caution">
    <text evidence="1">The sequence shown here is derived from an EMBL/GenBank/DDBJ whole genome shotgun (WGS) entry which is preliminary data.</text>
</comment>
<proteinExistence type="predicted"/>
<dbReference type="RefSeq" id="WP_380206377.1">
    <property type="nucleotide sequence ID" value="NZ_JBHTEK010000003.1"/>
</dbReference>
<evidence type="ECO:0008006" key="3">
    <source>
        <dbReference type="Google" id="ProtNLM"/>
    </source>
</evidence>
<dbReference type="Gene3D" id="3.20.20.140">
    <property type="entry name" value="Metal-dependent hydrolases"/>
    <property type="match status" value="1"/>
</dbReference>
<keyword evidence="2" id="KW-1185">Reference proteome</keyword>
<protein>
    <recommendedName>
        <fullName evidence="3">Polymerase/histidinol phosphatase N-terminal domain-containing protein</fullName>
    </recommendedName>
</protein>
<sequence length="119" mass="12915">MDSNSNYNVVLQIVRNTTYTVPVPPVGTLLPFRGNIHAHSSYSDGNQDGLATTPLQDFQYAAASLHSDFLGISEHNHSQAGMSLPNFARACSRPTWRQRPALWPCTAWSGASSPAGATW</sequence>
<reference evidence="2" key="1">
    <citation type="journal article" date="2019" name="Int. J. Syst. Evol. Microbiol.">
        <title>The Global Catalogue of Microorganisms (GCM) 10K type strain sequencing project: providing services to taxonomists for standard genome sequencing and annotation.</title>
        <authorList>
            <consortium name="The Broad Institute Genomics Platform"/>
            <consortium name="The Broad Institute Genome Sequencing Center for Infectious Disease"/>
            <person name="Wu L."/>
            <person name="Ma J."/>
        </authorList>
    </citation>
    <scope>NUCLEOTIDE SEQUENCE [LARGE SCALE GENOMIC DNA]</scope>
    <source>
        <strain evidence="2">JCM 19635</strain>
    </source>
</reference>
<name>A0ABW2UAV6_9BACT</name>